<reference evidence="2 3" key="1">
    <citation type="journal article" date="2014" name="PLoS Genet.">
        <title>Phylogenetically driven sequencing of extremely halophilic archaea reveals strategies for static and dynamic osmo-response.</title>
        <authorList>
            <person name="Becker E.A."/>
            <person name="Seitzer P.M."/>
            <person name="Tritt A."/>
            <person name="Larsen D."/>
            <person name="Krusor M."/>
            <person name="Yao A.I."/>
            <person name="Wu D."/>
            <person name="Madern D."/>
            <person name="Eisen J.A."/>
            <person name="Darling A.E."/>
            <person name="Facciotti M.T."/>
        </authorList>
    </citation>
    <scope>NUCLEOTIDE SEQUENCE [LARGE SCALE GENOMIC DNA]</scope>
    <source>
        <strain evidence="2 3">DSM 18795</strain>
    </source>
</reference>
<evidence type="ECO:0000313" key="2">
    <source>
        <dbReference type="EMBL" id="ELY55751.1"/>
    </source>
</evidence>
<dbReference type="Proteomes" id="UP000011531">
    <property type="component" value="Unassembled WGS sequence"/>
</dbReference>
<comment type="caution">
    <text evidence="2">The sequence shown here is derived from an EMBL/GenBank/DDBJ whole genome shotgun (WGS) entry which is preliminary data.</text>
</comment>
<protein>
    <submittedName>
        <fullName evidence="2">Uncharacterized protein</fullName>
    </submittedName>
</protein>
<proteinExistence type="predicted"/>
<organism evidence="2 3">
    <name type="scientific">Natronococcus jeotgali DSM 18795</name>
    <dbReference type="NCBI Taxonomy" id="1227498"/>
    <lineage>
        <taxon>Archaea</taxon>
        <taxon>Methanobacteriati</taxon>
        <taxon>Methanobacteriota</taxon>
        <taxon>Stenosarchaea group</taxon>
        <taxon>Halobacteria</taxon>
        <taxon>Halobacteriales</taxon>
        <taxon>Natrialbaceae</taxon>
        <taxon>Natronococcus</taxon>
    </lineage>
</organism>
<evidence type="ECO:0000313" key="3">
    <source>
        <dbReference type="Proteomes" id="UP000011531"/>
    </source>
</evidence>
<sequence length="61" mass="7021">MTVVVALADGTHEAFETVEELESGWLRCRRPRDEPRPDLPGETTTKYYPLESVETVSRERN</sequence>
<evidence type="ECO:0000256" key="1">
    <source>
        <dbReference type="SAM" id="MobiDB-lite"/>
    </source>
</evidence>
<accession>L9X2P7</accession>
<dbReference type="RefSeq" id="WP_008425165.1">
    <property type="nucleotide sequence ID" value="NZ_AOIA01000128.1"/>
</dbReference>
<feature type="region of interest" description="Disordered" evidence="1">
    <location>
        <begin position="29"/>
        <end position="61"/>
    </location>
</feature>
<dbReference type="EMBL" id="AOIA01000128">
    <property type="protein sequence ID" value="ELY55751.1"/>
    <property type="molecule type" value="Genomic_DNA"/>
</dbReference>
<keyword evidence="3" id="KW-1185">Reference proteome</keyword>
<dbReference type="AlphaFoldDB" id="L9X2P7"/>
<name>L9X2P7_9EURY</name>
<gene>
    <name evidence="2" type="ORF">C492_15791</name>
</gene>